<dbReference type="OrthoDB" id="29851at2759"/>
<dbReference type="GeneID" id="24918693"/>
<gene>
    <name evidence="4" type="ORF">GSBLH_T00001437001</name>
</gene>
<evidence type="ECO:0000256" key="2">
    <source>
        <dbReference type="ARBA" id="ARBA00022840"/>
    </source>
</evidence>
<dbReference type="Proteomes" id="UP000008312">
    <property type="component" value="Unassembled WGS sequence"/>
</dbReference>
<dbReference type="PANTHER" id="PTHR19375">
    <property type="entry name" value="HEAT SHOCK PROTEIN 70KDA"/>
    <property type="match status" value="1"/>
</dbReference>
<keyword evidence="5" id="KW-1185">Reference proteome</keyword>
<dbReference type="Pfam" id="PF00012">
    <property type="entry name" value="HSP70"/>
    <property type="match status" value="1"/>
</dbReference>
<dbReference type="GO" id="GO:0140662">
    <property type="term" value="F:ATP-dependent protein folding chaperone"/>
    <property type="evidence" value="ECO:0007669"/>
    <property type="project" value="InterPro"/>
</dbReference>
<proteinExistence type="inferred from homology"/>
<dbReference type="PRINTS" id="PR00301">
    <property type="entry name" value="HEATSHOCK70"/>
</dbReference>
<dbReference type="InterPro" id="IPR043129">
    <property type="entry name" value="ATPase_NBD"/>
</dbReference>
<dbReference type="InterPro" id="IPR018181">
    <property type="entry name" value="Heat_shock_70_CS"/>
</dbReference>
<keyword evidence="1 3" id="KW-0547">Nucleotide-binding</keyword>
<name>D8LZL4_BLAHO</name>
<organism evidence="4">
    <name type="scientific">Blastocystis hominis</name>
    <dbReference type="NCBI Taxonomy" id="12968"/>
    <lineage>
        <taxon>Eukaryota</taxon>
        <taxon>Sar</taxon>
        <taxon>Stramenopiles</taxon>
        <taxon>Bigyra</taxon>
        <taxon>Opalozoa</taxon>
        <taxon>Opalinata</taxon>
        <taxon>Blastocystidae</taxon>
        <taxon>Blastocystis</taxon>
    </lineage>
</organism>
<dbReference type="InterPro" id="IPR013126">
    <property type="entry name" value="Hsp_70_fam"/>
</dbReference>
<comment type="similarity">
    <text evidence="3">Belongs to the heat shock protein 70 family.</text>
</comment>
<protein>
    <submittedName>
        <fullName evidence="4">Uncharacterized protein</fullName>
    </submittedName>
</protein>
<sequence>MSKVKPEDCIAIDFGTSNTAVYVYKDKKFDNPVCTADTNYCIPSVAVIDKSGITVSDKVIKSQPSKGYIYSVKRILGKNKHQFEESEIGEEVFHSPLNFDDPQNPYFEVSYGAGNLAGSRNVYPIEVATEILKKCKEVAETRLDSHLDVRNCVMTIPNNFFDTSKKVLREAAKRAGLNVLYFLKEPTAAGICCLEDKEKIKNEKGEKVIDLGIKEGEMVMVFDFGGGTLDLTLMVRNGDDFDVKAQGGDPSLGGDKIDEIFCKYVLQIYQNKNGEELLGDNVGSKRYKKKYTKLLDLCREGKEQLSASVKFDIPLGDFNVEHDDMLITVEEFNGNVMKIIQSRIDTALENDIFKRNIDQIKHVILVGGSSKIPFIHNYIRQWIPNAKVHRSHSPHTVVVEGAMRHLVNEYNVEEVFEDSLGFEVNKEMSEHFYPGIRLPCSTIRYFTFYNNRDDNKIKVHRKVNGKWRIEGVIDLQAAYEMGIRTGQTVQIRVTCTNDTSVTYTVLGRGRKAIGTLDLSLVFSVCSNPLKMVYTNC</sequence>
<dbReference type="PROSITE" id="PS00329">
    <property type="entry name" value="HSP70_2"/>
    <property type="match status" value="1"/>
</dbReference>
<dbReference type="EMBL" id="FN668641">
    <property type="protein sequence ID" value="CBK21253.2"/>
    <property type="molecule type" value="Genomic_DNA"/>
</dbReference>
<reference evidence="4" key="1">
    <citation type="submission" date="2010-02" db="EMBL/GenBank/DDBJ databases">
        <title>Sequencing and annotation of the Blastocystis hominis genome.</title>
        <authorList>
            <person name="Wincker P."/>
        </authorList>
    </citation>
    <scope>NUCLEOTIDE SEQUENCE</scope>
    <source>
        <strain evidence="4">Singapore isolate B</strain>
    </source>
</reference>
<evidence type="ECO:0000256" key="1">
    <source>
        <dbReference type="ARBA" id="ARBA00022741"/>
    </source>
</evidence>
<keyword evidence="2 3" id="KW-0067">ATP-binding</keyword>
<accession>D8LZL4</accession>
<evidence type="ECO:0000256" key="3">
    <source>
        <dbReference type="RuleBase" id="RU003322"/>
    </source>
</evidence>
<dbReference type="RefSeq" id="XP_012895301.1">
    <property type="nucleotide sequence ID" value="XM_013039847.1"/>
</dbReference>
<dbReference type="Gene3D" id="3.30.420.40">
    <property type="match status" value="2"/>
</dbReference>
<dbReference type="AlphaFoldDB" id="D8LZL4"/>
<dbReference type="SUPFAM" id="SSF53067">
    <property type="entry name" value="Actin-like ATPase domain"/>
    <property type="match status" value="2"/>
</dbReference>
<evidence type="ECO:0000313" key="4">
    <source>
        <dbReference type="EMBL" id="CBK21253.2"/>
    </source>
</evidence>
<dbReference type="InParanoid" id="D8LZL4"/>
<dbReference type="Gene3D" id="3.90.640.10">
    <property type="entry name" value="Actin, Chain A, domain 4"/>
    <property type="match status" value="1"/>
</dbReference>
<dbReference type="GO" id="GO:0005524">
    <property type="term" value="F:ATP binding"/>
    <property type="evidence" value="ECO:0007669"/>
    <property type="project" value="UniProtKB-KW"/>
</dbReference>
<evidence type="ECO:0000313" key="5">
    <source>
        <dbReference type="Proteomes" id="UP000008312"/>
    </source>
</evidence>